<keyword evidence="7" id="KW-0028">Amino-acid biosynthesis</keyword>
<protein>
    <recommendedName>
        <fullName evidence="7">Arginine repressor</fullName>
    </recommendedName>
</protein>
<dbReference type="HAMAP" id="MF_00173">
    <property type="entry name" value="Arg_repressor"/>
    <property type="match status" value="1"/>
</dbReference>
<evidence type="ECO:0000256" key="4">
    <source>
        <dbReference type="ARBA" id="ARBA00023015"/>
    </source>
</evidence>
<evidence type="ECO:0000256" key="5">
    <source>
        <dbReference type="ARBA" id="ARBA00023125"/>
    </source>
</evidence>
<dbReference type="InterPro" id="IPR036251">
    <property type="entry name" value="Arg_repress_C_sf"/>
</dbReference>
<evidence type="ECO:0000313" key="11">
    <source>
        <dbReference type="Proteomes" id="UP000182089"/>
    </source>
</evidence>
<dbReference type="InterPro" id="IPR020899">
    <property type="entry name" value="Arg_repress_C"/>
</dbReference>
<keyword evidence="4 7" id="KW-0805">Transcription regulation</keyword>
<comment type="function">
    <text evidence="7">Regulates arginine biosynthesis genes.</text>
</comment>
<dbReference type="EMBL" id="FOCC01000002">
    <property type="protein sequence ID" value="SEM41843.1"/>
    <property type="molecule type" value="Genomic_DNA"/>
</dbReference>
<name>A0ABY1A9S8_9LACO</name>
<keyword evidence="3 7" id="KW-0963">Cytoplasm</keyword>
<evidence type="ECO:0000259" key="8">
    <source>
        <dbReference type="Pfam" id="PF01316"/>
    </source>
</evidence>
<dbReference type="PANTHER" id="PTHR34471:SF1">
    <property type="entry name" value="ARGININE REPRESSOR"/>
    <property type="match status" value="1"/>
</dbReference>
<comment type="subcellular location">
    <subcellularLocation>
        <location evidence="1 7">Cytoplasm</location>
    </subcellularLocation>
</comment>
<evidence type="ECO:0000259" key="9">
    <source>
        <dbReference type="Pfam" id="PF02863"/>
    </source>
</evidence>
<dbReference type="InterPro" id="IPR036390">
    <property type="entry name" value="WH_DNA-bd_sf"/>
</dbReference>
<keyword evidence="7" id="KW-0678">Repressor</keyword>
<gene>
    <name evidence="7" type="primary">argR</name>
    <name evidence="10" type="ORF">SAMN05216431_102153</name>
</gene>
<dbReference type="Gene3D" id="1.10.10.10">
    <property type="entry name" value="Winged helix-like DNA-binding domain superfamily/Winged helix DNA-binding domain"/>
    <property type="match status" value="1"/>
</dbReference>
<dbReference type="SUPFAM" id="SSF55252">
    <property type="entry name" value="C-terminal domain of arginine repressor"/>
    <property type="match status" value="1"/>
</dbReference>
<keyword evidence="7" id="KW-0055">Arginine biosynthesis</keyword>
<evidence type="ECO:0000256" key="6">
    <source>
        <dbReference type="ARBA" id="ARBA00023163"/>
    </source>
</evidence>
<evidence type="ECO:0000256" key="3">
    <source>
        <dbReference type="ARBA" id="ARBA00022490"/>
    </source>
</evidence>
<sequence>MKKELRQAKITELIMQQVISNQEELIQALRKEGIAATQATISRDIRELHIVKNADSNGNLRYTIFQKPIQTGESRFYKAIDDLVLDISQVEFMNVLHTPSRNANALGVIIDNLTLPDVLATLAGYDTLVIISPNKEQAHHFNQIVNERLKARQADE</sequence>
<comment type="pathway">
    <text evidence="7">Amino-acid biosynthesis; L-arginine biosynthesis [regulation].</text>
</comment>
<dbReference type="InterPro" id="IPR001669">
    <property type="entry name" value="Arg_repress"/>
</dbReference>
<dbReference type="Pfam" id="PF02863">
    <property type="entry name" value="Arg_repressor_C"/>
    <property type="match status" value="1"/>
</dbReference>
<comment type="similarity">
    <text evidence="2 7">Belongs to the ArgR family.</text>
</comment>
<feature type="domain" description="Arginine repressor DNA-binding" evidence="8">
    <location>
        <begin position="1"/>
        <end position="66"/>
    </location>
</feature>
<evidence type="ECO:0000256" key="1">
    <source>
        <dbReference type="ARBA" id="ARBA00004496"/>
    </source>
</evidence>
<reference evidence="10 11" key="1">
    <citation type="submission" date="2016-10" db="EMBL/GenBank/DDBJ databases">
        <authorList>
            <person name="Varghese N."/>
            <person name="Submissions S."/>
        </authorList>
    </citation>
    <scope>NUCLEOTIDE SEQUENCE [LARGE SCALE GENOMIC DNA]</scope>
    <source>
        <strain evidence="10 11">WC1T17</strain>
    </source>
</reference>
<organism evidence="10 11">
    <name type="scientific">Ligilactobacillus ruminis</name>
    <dbReference type="NCBI Taxonomy" id="1623"/>
    <lineage>
        <taxon>Bacteria</taxon>
        <taxon>Bacillati</taxon>
        <taxon>Bacillota</taxon>
        <taxon>Bacilli</taxon>
        <taxon>Lactobacillales</taxon>
        <taxon>Lactobacillaceae</taxon>
        <taxon>Ligilactobacillus</taxon>
    </lineage>
</organism>
<keyword evidence="6 7" id="KW-0804">Transcription</keyword>
<dbReference type="InterPro" id="IPR036388">
    <property type="entry name" value="WH-like_DNA-bd_sf"/>
</dbReference>
<evidence type="ECO:0000256" key="2">
    <source>
        <dbReference type="ARBA" id="ARBA00008316"/>
    </source>
</evidence>
<comment type="caution">
    <text evidence="10">The sequence shown here is derived from an EMBL/GenBank/DDBJ whole genome shotgun (WGS) entry which is preliminary data.</text>
</comment>
<accession>A0ABY1A9S8</accession>
<dbReference type="PANTHER" id="PTHR34471">
    <property type="entry name" value="ARGININE REPRESSOR"/>
    <property type="match status" value="1"/>
</dbReference>
<evidence type="ECO:0000256" key="7">
    <source>
        <dbReference type="HAMAP-Rule" id="MF_00173"/>
    </source>
</evidence>
<dbReference type="Proteomes" id="UP000182089">
    <property type="component" value="Unassembled WGS sequence"/>
</dbReference>
<dbReference type="SUPFAM" id="SSF46785">
    <property type="entry name" value="Winged helix' DNA-binding domain"/>
    <property type="match status" value="1"/>
</dbReference>
<dbReference type="Pfam" id="PF01316">
    <property type="entry name" value="Arg_repressor"/>
    <property type="match status" value="1"/>
</dbReference>
<feature type="domain" description="Arginine repressor C-terminal" evidence="9">
    <location>
        <begin position="81"/>
        <end position="144"/>
    </location>
</feature>
<proteinExistence type="inferred from homology"/>
<evidence type="ECO:0000313" key="10">
    <source>
        <dbReference type="EMBL" id="SEM41843.1"/>
    </source>
</evidence>
<dbReference type="Gene3D" id="3.30.1360.40">
    <property type="match status" value="1"/>
</dbReference>
<dbReference type="PRINTS" id="PR01467">
    <property type="entry name" value="ARGREPRESSOR"/>
</dbReference>
<keyword evidence="5 7" id="KW-0238">DNA-binding</keyword>
<dbReference type="InterPro" id="IPR020900">
    <property type="entry name" value="Arg_repress_DNA-bd"/>
</dbReference>